<evidence type="ECO:0000313" key="4">
    <source>
        <dbReference type="EMBL" id="CAG8593010.1"/>
    </source>
</evidence>
<dbReference type="Pfam" id="PF00069">
    <property type="entry name" value="Pkinase"/>
    <property type="match status" value="1"/>
</dbReference>
<organism evidence="4 5">
    <name type="scientific">Ambispora leptoticha</name>
    <dbReference type="NCBI Taxonomy" id="144679"/>
    <lineage>
        <taxon>Eukaryota</taxon>
        <taxon>Fungi</taxon>
        <taxon>Fungi incertae sedis</taxon>
        <taxon>Mucoromycota</taxon>
        <taxon>Glomeromycotina</taxon>
        <taxon>Glomeromycetes</taxon>
        <taxon>Archaeosporales</taxon>
        <taxon>Ambisporaceae</taxon>
        <taxon>Ambispora</taxon>
    </lineage>
</organism>
<dbReference type="SUPFAM" id="SSF56112">
    <property type="entry name" value="Protein kinase-like (PK-like)"/>
    <property type="match status" value="1"/>
</dbReference>
<dbReference type="GO" id="GO:0005886">
    <property type="term" value="C:plasma membrane"/>
    <property type="evidence" value="ECO:0007669"/>
    <property type="project" value="TreeGrafter"/>
</dbReference>
<gene>
    <name evidence="4" type="ORF">ALEPTO_LOCUS7790</name>
</gene>
<dbReference type="Proteomes" id="UP000789508">
    <property type="component" value="Unassembled WGS sequence"/>
</dbReference>
<dbReference type="PROSITE" id="PS50011">
    <property type="entry name" value="PROTEIN_KINASE_DOM"/>
    <property type="match status" value="1"/>
</dbReference>
<dbReference type="EMBL" id="CAJVPS010003684">
    <property type="protein sequence ID" value="CAG8593010.1"/>
    <property type="molecule type" value="Genomic_DNA"/>
</dbReference>
<feature type="domain" description="Protein kinase" evidence="3">
    <location>
        <begin position="1"/>
        <end position="152"/>
    </location>
</feature>
<dbReference type="InterPro" id="IPR000719">
    <property type="entry name" value="Prot_kinase_dom"/>
</dbReference>
<accession>A0A9N9C8J5</accession>
<dbReference type="GO" id="GO:0004672">
    <property type="term" value="F:protein kinase activity"/>
    <property type="evidence" value="ECO:0007669"/>
    <property type="project" value="InterPro"/>
</dbReference>
<name>A0A9N9C8J5_9GLOM</name>
<dbReference type="InterPro" id="IPR011009">
    <property type="entry name" value="Kinase-like_dom_sf"/>
</dbReference>
<dbReference type="GO" id="GO:0005524">
    <property type="term" value="F:ATP binding"/>
    <property type="evidence" value="ECO:0007669"/>
    <property type="project" value="UniProtKB-KW"/>
</dbReference>
<dbReference type="OrthoDB" id="10261027at2759"/>
<reference evidence="4" key="1">
    <citation type="submission" date="2021-06" db="EMBL/GenBank/DDBJ databases">
        <authorList>
            <person name="Kallberg Y."/>
            <person name="Tangrot J."/>
            <person name="Rosling A."/>
        </authorList>
    </citation>
    <scope>NUCLEOTIDE SEQUENCE</scope>
    <source>
        <strain evidence="4">FL130A</strain>
    </source>
</reference>
<proteinExistence type="predicted"/>
<protein>
    <submittedName>
        <fullName evidence="4">12576_t:CDS:1</fullName>
    </submittedName>
</protein>
<dbReference type="PANTHER" id="PTHR27001">
    <property type="entry name" value="OS01G0253100 PROTEIN"/>
    <property type="match status" value="1"/>
</dbReference>
<dbReference type="AlphaFoldDB" id="A0A9N9C8J5"/>
<evidence type="ECO:0000259" key="3">
    <source>
        <dbReference type="PROSITE" id="PS50011"/>
    </source>
</evidence>
<sequence length="152" mass="16984">LKAYCEIGYENPSFLRCHGISRDETGKYILVLKYAEMGSLNKNLSSIAKMRWKDKLKLLYCITSDLVAIHSQGLEHRDLHSGNILQDNLCSAYIADLGLSKTSKKFGVEHYIAPEVLMDHKTFTPAVDGSLKPDALTDRAANNAIHIESFIV</sequence>
<feature type="non-terminal residue" evidence="4">
    <location>
        <position position="152"/>
    </location>
</feature>
<keyword evidence="1" id="KW-0547">Nucleotide-binding</keyword>
<comment type="caution">
    <text evidence="4">The sequence shown here is derived from an EMBL/GenBank/DDBJ whole genome shotgun (WGS) entry which is preliminary data.</text>
</comment>
<dbReference type="PANTHER" id="PTHR27001:SF931">
    <property type="entry name" value="OS11G0664100 PROTEIN"/>
    <property type="match status" value="1"/>
</dbReference>
<dbReference type="Gene3D" id="1.10.510.10">
    <property type="entry name" value="Transferase(Phosphotransferase) domain 1"/>
    <property type="match status" value="1"/>
</dbReference>
<keyword evidence="5" id="KW-1185">Reference proteome</keyword>
<evidence type="ECO:0000256" key="2">
    <source>
        <dbReference type="ARBA" id="ARBA00022840"/>
    </source>
</evidence>
<keyword evidence="2" id="KW-0067">ATP-binding</keyword>
<evidence type="ECO:0000313" key="5">
    <source>
        <dbReference type="Proteomes" id="UP000789508"/>
    </source>
</evidence>
<evidence type="ECO:0000256" key="1">
    <source>
        <dbReference type="ARBA" id="ARBA00022741"/>
    </source>
</evidence>